<feature type="transmembrane region" description="Helical" evidence="1">
    <location>
        <begin position="232"/>
        <end position="250"/>
    </location>
</feature>
<evidence type="ECO:0000256" key="1">
    <source>
        <dbReference type="SAM" id="Phobius"/>
    </source>
</evidence>
<feature type="transmembrane region" description="Helical" evidence="1">
    <location>
        <begin position="118"/>
        <end position="137"/>
    </location>
</feature>
<sequence length="289" mass="30249">MTGSDKTLVPAAFAPVTEAFVPVPAAFAPVTEAFVPVPAMFAPVTEAFERTRVSGRPAAFISPAFLSPGVNTRQRLAIAFGIVGLSAVVSVAAAPALPERLVTHWNAAGTPDGSMDKWPALASTPALATVVVALLAVVPRIDPLGDTVASVRPAYDWFVVGFAGFLAVVHGGVIAYNLGYAFDVTLALLGAAACLFYGVGVLLGRVERNWFVGVRTPWTLASDEVWDRTHDLASHLFKLSAVIAAIGLGFDEYAVYFLLGPVVVTAIGSVGYSYYLYERLATDATTSGG</sequence>
<comment type="caution">
    <text evidence="3">The sequence shown here is derived from an EMBL/GenBank/DDBJ whole genome shotgun (WGS) entry which is preliminary data.</text>
</comment>
<feature type="transmembrane region" description="Helical" evidence="1">
    <location>
        <begin position="184"/>
        <end position="203"/>
    </location>
</feature>
<reference evidence="3 4" key="1">
    <citation type="journal article" date="2019" name="Int. J. Syst. Evol. Microbiol.">
        <title>The Global Catalogue of Microorganisms (GCM) 10K type strain sequencing project: providing services to taxonomists for standard genome sequencing and annotation.</title>
        <authorList>
            <consortium name="The Broad Institute Genomics Platform"/>
            <consortium name="The Broad Institute Genome Sequencing Center for Infectious Disease"/>
            <person name="Wu L."/>
            <person name="Ma J."/>
        </authorList>
    </citation>
    <scope>NUCLEOTIDE SEQUENCE [LARGE SCALE GENOMIC DNA]</scope>
    <source>
        <strain evidence="3 4">IBRC-M 10256</strain>
    </source>
</reference>
<keyword evidence="1" id="KW-0472">Membrane</keyword>
<dbReference type="AlphaFoldDB" id="A0ABD5NJP4"/>
<dbReference type="RefSeq" id="WP_256532004.1">
    <property type="nucleotide sequence ID" value="NZ_CP101824.1"/>
</dbReference>
<evidence type="ECO:0000313" key="3">
    <source>
        <dbReference type="EMBL" id="MFC3957065.1"/>
    </source>
</evidence>
<dbReference type="Pfam" id="PF13630">
    <property type="entry name" value="SdpI"/>
    <property type="match status" value="1"/>
</dbReference>
<keyword evidence="4" id="KW-1185">Reference proteome</keyword>
<dbReference type="GeneID" id="73904771"/>
<dbReference type="Pfam" id="PF07853">
    <property type="entry name" value="DUF1648"/>
    <property type="match status" value="1"/>
</dbReference>
<evidence type="ECO:0000313" key="4">
    <source>
        <dbReference type="Proteomes" id="UP001595846"/>
    </source>
</evidence>
<proteinExistence type="predicted"/>
<name>A0ABD5NJP4_9EURY</name>
<accession>A0ABD5NJP4</accession>
<feature type="transmembrane region" description="Helical" evidence="1">
    <location>
        <begin position="76"/>
        <end position="98"/>
    </location>
</feature>
<dbReference type="InterPro" id="IPR025962">
    <property type="entry name" value="SdpI/YhfL"/>
</dbReference>
<keyword evidence="1" id="KW-1133">Transmembrane helix</keyword>
<dbReference type="PANTHER" id="PTHR37810:SF5">
    <property type="entry name" value="IMMUNITY PROTEIN SDPI"/>
    <property type="match status" value="1"/>
</dbReference>
<gene>
    <name evidence="3" type="ORF">ACFOUR_01585</name>
</gene>
<feature type="transmembrane region" description="Helical" evidence="1">
    <location>
        <begin position="256"/>
        <end position="277"/>
    </location>
</feature>
<dbReference type="Proteomes" id="UP001595846">
    <property type="component" value="Unassembled WGS sequence"/>
</dbReference>
<protein>
    <submittedName>
        <fullName evidence="3">SdpI family protein</fullName>
    </submittedName>
</protein>
<evidence type="ECO:0000259" key="2">
    <source>
        <dbReference type="Pfam" id="PF07853"/>
    </source>
</evidence>
<dbReference type="EMBL" id="JBHSAQ010000001">
    <property type="protein sequence ID" value="MFC3957065.1"/>
    <property type="molecule type" value="Genomic_DNA"/>
</dbReference>
<feature type="transmembrane region" description="Helical" evidence="1">
    <location>
        <begin position="157"/>
        <end position="178"/>
    </location>
</feature>
<feature type="domain" description="DUF1648" evidence="2">
    <location>
        <begin position="82"/>
        <end position="128"/>
    </location>
</feature>
<keyword evidence="1" id="KW-0812">Transmembrane</keyword>
<dbReference type="PANTHER" id="PTHR37810">
    <property type="entry name" value="IMMUNITY PROTEIN SDPI"/>
    <property type="match status" value="1"/>
</dbReference>
<organism evidence="3 4">
    <name type="scientific">Halovivax cerinus</name>
    <dbReference type="NCBI Taxonomy" id="1487865"/>
    <lineage>
        <taxon>Archaea</taxon>
        <taxon>Methanobacteriati</taxon>
        <taxon>Methanobacteriota</taxon>
        <taxon>Stenosarchaea group</taxon>
        <taxon>Halobacteria</taxon>
        <taxon>Halobacteriales</taxon>
        <taxon>Natrialbaceae</taxon>
        <taxon>Halovivax</taxon>
    </lineage>
</organism>
<dbReference type="InterPro" id="IPR012867">
    <property type="entry name" value="DUF1648"/>
</dbReference>